<gene>
    <name evidence="2" type="ORF">HUJ06_005701</name>
</gene>
<protein>
    <submittedName>
        <fullName evidence="2">Uncharacterized protein</fullName>
    </submittedName>
</protein>
<feature type="chain" id="PRO_5032402123" evidence="1">
    <location>
        <begin position="21"/>
        <end position="99"/>
    </location>
</feature>
<organism evidence="2 3">
    <name type="scientific">Nelumbo nucifera</name>
    <name type="common">Sacred lotus</name>
    <dbReference type="NCBI Taxonomy" id="4432"/>
    <lineage>
        <taxon>Eukaryota</taxon>
        <taxon>Viridiplantae</taxon>
        <taxon>Streptophyta</taxon>
        <taxon>Embryophyta</taxon>
        <taxon>Tracheophyta</taxon>
        <taxon>Spermatophyta</taxon>
        <taxon>Magnoliopsida</taxon>
        <taxon>Proteales</taxon>
        <taxon>Nelumbonaceae</taxon>
        <taxon>Nelumbo</taxon>
    </lineage>
</organism>
<accession>A0A822YU25</accession>
<dbReference type="EMBL" id="DUZY01000004">
    <property type="protein sequence ID" value="DAD35061.1"/>
    <property type="molecule type" value="Genomic_DNA"/>
</dbReference>
<keyword evidence="3" id="KW-1185">Reference proteome</keyword>
<dbReference type="Proteomes" id="UP000607653">
    <property type="component" value="Unassembled WGS sequence"/>
</dbReference>
<evidence type="ECO:0000256" key="1">
    <source>
        <dbReference type="SAM" id="SignalP"/>
    </source>
</evidence>
<evidence type="ECO:0000313" key="2">
    <source>
        <dbReference type="EMBL" id="DAD35061.1"/>
    </source>
</evidence>
<comment type="caution">
    <text evidence="2">The sequence shown here is derived from an EMBL/GenBank/DDBJ whole genome shotgun (WGS) entry which is preliminary data.</text>
</comment>
<reference evidence="2 3" key="1">
    <citation type="journal article" date="2020" name="Mol. Biol. Evol.">
        <title>Distinct Expression and Methylation Patterns for Genes with Different Fates following a Single Whole-Genome Duplication in Flowering Plants.</title>
        <authorList>
            <person name="Shi T."/>
            <person name="Rahmani R.S."/>
            <person name="Gugger P.F."/>
            <person name="Wang M."/>
            <person name="Li H."/>
            <person name="Zhang Y."/>
            <person name="Li Z."/>
            <person name="Wang Q."/>
            <person name="Van de Peer Y."/>
            <person name="Marchal K."/>
            <person name="Chen J."/>
        </authorList>
    </citation>
    <scope>NUCLEOTIDE SEQUENCE [LARGE SCALE GENOMIC DNA]</scope>
    <source>
        <tissue evidence="2">Leaf</tissue>
    </source>
</reference>
<dbReference type="AlphaFoldDB" id="A0A822YU25"/>
<evidence type="ECO:0000313" key="3">
    <source>
        <dbReference type="Proteomes" id="UP000607653"/>
    </source>
</evidence>
<keyword evidence="1" id="KW-0732">Signal</keyword>
<sequence>MIRFLSISDLSLWLPHMLHGLIYQQKKASSIALIYCDSAINVDSVVDKLECYCFGVSAIFVVYMQVGASCTKILHLEMHLCSHCWSKFEISQNMLVNLQ</sequence>
<proteinExistence type="predicted"/>
<feature type="signal peptide" evidence="1">
    <location>
        <begin position="1"/>
        <end position="20"/>
    </location>
</feature>
<name>A0A822YU25_NELNU</name>